<dbReference type="WBParaSite" id="jg19254">
    <property type="protein sequence ID" value="jg19254"/>
    <property type="gene ID" value="jg19254"/>
</dbReference>
<sequence>MEAPSSCYLSEETLFIIRRQLHAEVLPSKVQSAGLSVLHWNWWGDFVGAPCYRWLVCCVVLLLNKTPRPSKREDLVDVEKQGLLLGISF</sequence>
<reference evidence="2" key="1">
    <citation type="submission" date="2022-11" db="UniProtKB">
        <authorList>
            <consortium name="WormBaseParasite"/>
        </authorList>
    </citation>
    <scope>IDENTIFICATION</scope>
</reference>
<evidence type="ECO:0000313" key="1">
    <source>
        <dbReference type="Proteomes" id="UP000887574"/>
    </source>
</evidence>
<evidence type="ECO:0000313" key="2">
    <source>
        <dbReference type="WBParaSite" id="jg19254"/>
    </source>
</evidence>
<organism evidence="1 2">
    <name type="scientific">Ditylenchus dipsaci</name>
    <dbReference type="NCBI Taxonomy" id="166011"/>
    <lineage>
        <taxon>Eukaryota</taxon>
        <taxon>Metazoa</taxon>
        <taxon>Ecdysozoa</taxon>
        <taxon>Nematoda</taxon>
        <taxon>Chromadorea</taxon>
        <taxon>Rhabditida</taxon>
        <taxon>Tylenchina</taxon>
        <taxon>Tylenchomorpha</taxon>
        <taxon>Sphaerularioidea</taxon>
        <taxon>Anguinidae</taxon>
        <taxon>Anguininae</taxon>
        <taxon>Ditylenchus</taxon>
    </lineage>
</organism>
<dbReference type="AlphaFoldDB" id="A0A915DF44"/>
<dbReference type="Proteomes" id="UP000887574">
    <property type="component" value="Unplaced"/>
</dbReference>
<accession>A0A915DF44</accession>
<keyword evidence="1" id="KW-1185">Reference proteome</keyword>
<proteinExistence type="predicted"/>
<name>A0A915DF44_9BILA</name>
<protein>
    <submittedName>
        <fullName evidence="2">Uncharacterized protein</fullName>
    </submittedName>
</protein>